<evidence type="ECO:0000256" key="10">
    <source>
        <dbReference type="HAMAP-Rule" id="MF_03115"/>
    </source>
</evidence>
<evidence type="ECO:0000256" key="5">
    <source>
        <dbReference type="ARBA" id="ARBA00022714"/>
    </source>
</evidence>
<keyword evidence="13" id="KW-1185">Reference proteome</keyword>
<comment type="function">
    <text evidence="10">Component of the cytosolic iron-sulfur (Fe-S) protein assembly (CIA) machinery. Required for the maturation of extramitochondrial Fe-S proteins. Part of an electron transfer chain functioning in an early step of cytosolic Fe-S biogenesis, facilitating the de novo assembly of a [4Fe-4S] cluster on the cytosolic Fe-S scaffold complex. Electrons are transferred from NADPH via a FAD- and FMN-containing diflavin oxidoreductase. Together with the diflavin oxidoreductase, also required for the assembly of the diferric tyrosyl radical cofactor of ribonucleotide reductase (RNR), probably by providing electrons for reduction during radical cofactor maturation in the catalytic small subunit.</text>
</comment>
<evidence type="ECO:0000256" key="4">
    <source>
        <dbReference type="ARBA" id="ARBA00022490"/>
    </source>
</evidence>
<dbReference type="InterPro" id="IPR029063">
    <property type="entry name" value="SAM-dependent_MTases_sf"/>
</dbReference>
<dbReference type="PANTHER" id="PTHR13273:SF14">
    <property type="entry name" value="ANAMORSIN"/>
    <property type="match status" value="1"/>
</dbReference>
<evidence type="ECO:0000256" key="9">
    <source>
        <dbReference type="ARBA" id="ARBA00023128"/>
    </source>
</evidence>
<keyword evidence="3 10" id="KW-0004">4Fe-4S</keyword>
<keyword evidence="8 10" id="KW-0411">Iron-sulfur</keyword>
<dbReference type="InterPro" id="IPR049011">
    <property type="entry name" value="Anamorsin_N_metazoan"/>
</dbReference>
<comment type="subunit">
    <text evidence="10">Monomer.</text>
</comment>
<dbReference type="GeneID" id="101858540"/>
<accession>A0ABM0JCG6</accession>
<comment type="caution">
    <text evidence="10">Lacks conserved residue(s) required for the propagation of feature annotation.</text>
</comment>
<evidence type="ECO:0000256" key="6">
    <source>
        <dbReference type="ARBA" id="ARBA00022723"/>
    </source>
</evidence>
<comment type="domain">
    <text evidence="10">The N-terminal domain has structural similarity with S-adenosyl-L-methionine-dependent methyltransferases, but does not bind S-adenosyl-L-methionine. It is required for correct assembly of the 2 Fe-S clusters.</text>
</comment>
<keyword evidence="6 10" id="KW-0479">Metal-binding</keyword>
<dbReference type="HAMAP" id="MF_03115">
    <property type="entry name" value="Anamorsin"/>
    <property type="match status" value="1"/>
</dbReference>
<proteinExistence type="inferred from homology"/>
<keyword evidence="9 10" id="KW-0496">Mitochondrion</keyword>
<evidence type="ECO:0000256" key="2">
    <source>
        <dbReference type="ARBA" id="ARBA00008169"/>
    </source>
</evidence>
<feature type="binding site" evidence="10">
    <location>
        <position position="244"/>
    </location>
    <ligand>
        <name>[2Fe-2S] cluster</name>
        <dbReference type="ChEBI" id="CHEBI:190135"/>
    </ligand>
</feature>
<evidence type="ECO:0000313" key="13">
    <source>
        <dbReference type="Proteomes" id="UP000694888"/>
    </source>
</evidence>
<keyword evidence="7 10" id="KW-0408">Iron</keyword>
<keyword evidence="5 10" id="KW-0001">2Fe-2S</keyword>
<feature type="binding site" evidence="10">
    <location>
        <position position="280"/>
    </location>
    <ligand>
        <name>[4Fe-4S] cluster</name>
        <dbReference type="ChEBI" id="CHEBI:49883"/>
    </ligand>
</feature>
<feature type="binding site" evidence="10">
    <location>
        <position position="234"/>
    </location>
    <ligand>
        <name>[2Fe-2S] cluster</name>
        <dbReference type="ChEBI" id="CHEBI:190135"/>
    </ligand>
</feature>
<feature type="binding site" evidence="10">
    <location>
        <position position="249"/>
    </location>
    <ligand>
        <name>[2Fe-2S] cluster</name>
        <dbReference type="ChEBI" id="CHEBI:190135"/>
    </ligand>
</feature>
<reference evidence="14" key="1">
    <citation type="submission" date="2025-08" db="UniProtKB">
        <authorList>
            <consortium name="RefSeq"/>
        </authorList>
    </citation>
    <scope>IDENTIFICATION</scope>
</reference>
<name>A0ABM0JCG6_APLCA</name>
<evidence type="ECO:0000256" key="7">
    <source>
        <dbReference type="ARBA" id="ARBA00023004"/>
    </source>
</evidence>
<comment type="cofactor">
    <cofactor evidence="10">
        <name>[2Fe-2S] cluster</name>
        <dbReference type="ChEBI" id="CHEBI:190135"/>
    </cofactor>
</comment>
<evidence type="ECO:0000259" key="12">
    <source>
        <dbReference type="Pfam" id="PF20922"/>
    </source>
</evidence>
<keyword evidence="4 10" id="KW-0963">Cytoplasm</keyword>
<sequence>MSSLDGITLTPGSTVLLLWAGDQMSANMQDVATSISEQVRSGSGGRIQLEHIDRLVMSSHPSSSFDLVISGLVNPFQTQHTTEILGELCRVLKPKGRLYAQELALPSGQNGRKSKDQLMSLLKLSGFVDIADAREVPLNDDEKQELKQSSDTASDVVLYRLGAQKPAYEVGSSSQLKLPFKPKPKPKVDDNVAKVWSLNSSDLMDADVDLVNEDDLLDEDDLKKPDPASLKVDCGGGAKKKKACKNCTCGLAEELDSGKKADTTKTSACGNCYLGDAFRCASCPYLGMPAFKSGEKIALSNRQLKADA</sequence>
<feature type="region of interest" description="Fe-S binding site B" evidence="10">
    <location>
        <begin position="269"/>
        <end position="283"/>
    </location>
</feature>
<evidence type="ECO:0000256" key="1">
    <source>
        <dbReference type="ARBA" id="ARBA00001966"/>
    </source>
</evidence>
<protein>
    <recommendedName>
        <fullName evidence="10">Anamorsin homolog</fullName>
    </recommendedName>
    <alternativeName>
        <fullName evidence="10">Fe-S cluster assembly protein DRE2 homolog</fullName>
    </alternativeName>
</protein>
<dbReference type="InterPro" id="IPR007785">
    <property type="entry name" value="Anamorsin"/>
</dbReference>
<feature type="domain" description="Anamorsin C-terminal" evidence="11">
    <location>
        <begin position="264"/>
        <end position="299"/>
    </location>
</feature>
<dbReference type="InterPro" id="IPR046408">
    <property type="entry name" value="CIAPIN1"/>
</dbReference>
<comment type="domain">
    <text evidence="10">The twin Cx2C motifs are involved in the recognition by the mitochondrial MIA40-ERV1 disulfide relay system. The formation of 2 disulfide bonds in the Cx2C motifs through dithiol/disulfide exchange reactions effectively traps the protein in the mitochondrial intermembrane space.</text>
</comment>
<comment type="cofactor">
    <cofactor evidence="1 10">
        <name>[4Fe-4S] cluster</name>
        <dbReference type="ChEBI" id="CHEBI:49883"/>
    </cofactor>
</comment>
<dbReference type="Proteomes" id="UP000694888">
    <property type="component" value="Unplaced"/>
</dbReference>
<comment type="domain">
    <text evidence="10">The C-terminal domain binds 2 Fe-S clusters but is otherwise mostly in an intrinsically disordered conformation.</text>
</comment>
<dbReference type="PANTHER" id="PTHR13273">
    <property type="entry name" value="ANAMORSIN"/>
    <property type="match status" value="1"/>
</dbReference>
<evidence type="ECO:0000313" key="14">
    <source>
        <dbReference type="RefSeq" id="XP_005090515.1"/>
    </source>
</evidence>
<feature type="binding site" evidence="10">
    <location>
        <position position="247"/>
    </location>
    <ligand>
        <name>[2Fe-2S] cluster</name>
        <dbReference type="ChEBI" id="CHEBI:190135"/>
    </ligand>
</feature>
<organism evidence="13 14">
    <name type="scientific">Aplysia californica</name>
    <name type="common">California sea hare</name>
    <dbReference type="NCBI Taxonomy" id="6500"/>
    <lineage>
        <taxon>Eukaryota</taxon>
        <taxon>Metazoa</taxon>
        <taxon>Spiralia</taxon>
        <taxon>Lophotrochozoa</taxon>
        <taxon>Mollusca</taxon>
        <taxon>Gastropoda</taxon>
        <taxon>Heterobranchia</taxon>
        <taxon>Euthyneura</taxon>
        <taxon>Tectipleura</taxon>
        <taxon>Aplysiida</taxon>
        <taxon>Aplysioidea</taxon>
        <taxon>Aplysiidae</taxon>
        <taxon>Aplysia</taxon>
    </lineage>
</organism>
<evidence type="ECO:0000256" key="8">
    <source>
        <dbReference type="ARBA" id="ARBA00023014"/>
    </source>
</evidence>
<dbReference type="Pfam" id="PF05093">
    <property type="entry name" value="CIAPIN1"/>
    <property type="match status" value="1"/>
</dbReference>
<dbReference type="Pfam" id="PF20922">
    <property type="entry name" value="Anamorsin_N"/>
    <property type="match status" value="1"/>
</dbReference>
<feature type="short sequence motif" description="Cx2C motif 1" evidence="10">
    <location>
        <begin position="269"/>
        <end position="272"/>
    </location>
</feature>
<feature type="short sequence motif" description="Cx2C motif 2" evidence="10">
    <location>
        <begin position="280"/>
        <end position="283"/>
    </location>
</feature>
<dbReference type="RefSeq" id="XP_005090515.1">
    <property type="nucleotide sequence ID" value="XM_005090458.2"/>
</dbReference>
<feature type="domain" description="Anamorsin N-terminal" evidence="12">
    <location>
        <begin position="12"/>
        <end position="173"/>
    </location>
</feature>
<evidence type="ECO:0000259" key="11">
    <source>
        <dbReference type="Pfam" id="PF05093"/>
    </source>
</evidence>
<comment type="subcellular location">
    <subcellularLocation>
        <location evidence="10">Cytoplasm</location>
    </subcellularLocation>
    <subcellularLocation>
        <location evidence="10">Mitochondrion intermembrane space</location>
    </subcellularLocation>
</comment>
<feature type="binding site" evidence="10">
    <location>
        <position position="269"/>
    </location>
    <ligand>
        <name>[4Fe-4S] cluster</name>
        <dbReference type="ChEBI" id="CHEBI:49883"/>
    </ligand>
</feature>
<evidence type="ECO:0000256" key="3">
    <source>
        <dbReference type="ARBA" id="ARBA00022485"/>
    </source>
</evidence>
<gene>
    <name evidence="14" type="primary">LOC101858540</name>
</gene>
<comment type="similarity">
    <text evidence="2 10">Belongs to the anamorsin family.</text>
</comment>
<dbReference type="SUPFAM" id="SSF53335">
    <property type="entry name" value="S-adenosyl-L-methionine-dependent methyltransferases"/>
    <property type="match status" value="1"/>
</dbReference>
<feature type="binding site" evidence="10">
    <location>
        <position position="283"/>
    </location>
    <ligand>
        <name>[4Fe-4S] cluster</name>
        <dbReference type="ChEBI" id="CHEBI:49883"/>
    </ligand>
</feature>
<feature type="binding site" evidence="10">
    <location>
        <position position="272"/>
    </location>
    <ligand>
        <name>[4Fe-4S] cluster</name>
        <dbReference type="ChEBI" id="CHEBI:49883"/>
    </ligand>
</feature>
<dbReference type="Gene3D" id="3.40.50.150">
    <property type="entry name" value="Vaccinia Virus protein VP39"/>
    <property type="match status" value="1"/>
</dbReference>